<proteinExistence type="predicted"/>
<evidence type="ECO:0000313" key="2">
    <source>
        <dbReference type="Proteomes" id="UP001500804"/>
    </source>
</evidence>
<sequence length="155" mass="17181">MLTEHGCPIAQTTYYAALARARTPSARERRDEVLKVEIGRVYGENYRLYGARKVRLGSTARASRSLAVERLMSELGLLGARRGRRVRTTTADPLELDALEQAVWTRHQAGIVEFDGLIHHNDAGSQYTSIAFAERLAEACAAPSDTPTATLWPNR</sequence>
<gene>
    <name evidence="1" type="ORF">GCM10023320_79830</name>
</gene>
<reference evidence="2" key="1">
    <citation type="journal article" date="2019" name="Int. J. Syst. Evol. Microbiol.">
        <title>The Global Catalogue of Microorganisms (GCM) 10K type strain sequencing project: providing services to taxonomists for standard genome sequencing and annotation.</title>
        <authorList>
            <consortium name="The Broad Institute Genomics Platform"/>
            <consortium name="The Broad Institute Genome Sequencing Center for Infectious Disease"/>
            <person name="Wu L."/>
            <person name="Ma J."/>
        </authorList>
    </citation>
    <scope>NUCLEOTIDE SEQUENCE [LARGE SCALE GENOMIC DNA]</scope>
    <source>
        <strain evidence="2">JCM 18302</strain>
    </source>
</reference>
<comment type="caution">
    <text evidence="1">The sequence shown here is derived from an EMBL/GenBank/DDBJ whole genome shotgun (WGS) entry which is preliminary data.</text>
</comment>
<organism evidence="1 2">
    <name type="scientific">Pseudonocardia adelaidensis</name>
    <dbReference type="NCBI Taxonomy" id="648754"/>
    <lineage>
        <taxon>Bacteria</taxon>
        <taxon>Bacillati</taxon>
        <taxon>Actinomycetota</taxon>
        <taxon>Actinomycetes</taxon>
        <taxon>Pseudonocardiales</taxon>
        <taxon>Pseudonocardiaceae</taxon>
        <taxon>Pseudonocardia</taxon>
    </lineage>
</organism>
<keyword evidence="2" id="KW-1185">Reference proteome</keyword>
<dbReference type="EMBL" id="BAABJO010000051">
    <property type="protein sequence ID" value="GAA5141173.1"/>
    <property type="molecule type" value="Genomic_DNA"/>
</dbReference>
<accession>A0ABP9P8Z4</accession>
<name>A0ABP9P8Z4_9PSEU</name>
<dbReference type="Proteomes" id="UP001500804">
    <property type="component" value="Unassembled WGS sequence"/>
</dbReference>
<evidence type="ECO:0000313" key="1">
    <source>
        <dbReference type="EMBL" id="GAA5141173.1"/>
    </source>
</evidence>
<evidence type="ECO:0008006" key="3">
    <source>
        <dbReference type="Google" id="ProtNLM"/>
    </source>
</evidence>
<protein>
    <recommendedName>
        <fullName evidence="3">Helix-turn-helix protein</fullName>
    </recommendedName>
</protein>